<dbReference type="STRING" id="137246.A0A401TNX1"/>
<dbReference type="SUPFAM" id="SSF48726">
    <property type="entry name" value="Immunoglobulin"/>
    <property type="match status" value="1"/>
</dbReference>
<protein>
    <recommendedName>
        <fullName evidence="3">Ig-like domain-containing protein</fullName>
    </recommendedName>
</protein>
<dbReference type="OMA" id="QLNAHET"/>
<dbReference type="Pfam" id="PF07654">
    <property type="entry name" value="C1-set"/>
    <property type="match status" value="1"/>
</dbReference>
<dbReference type="InterPro" id="IPR013783">
    <property type="entry name" value="Ig-like_fold"/>
</dbReference>
<evidence type="ECO:0000256" key="1">
    <source>
        <dbReference type="ARBA" id="ARBA00023180"/>
    </source>
</evidence>
<keyword evidence="2" id="KW-0393">Immunoglobulin domain</keyword>
<dbReference type="InterPro" id="IPR050380">
    <property type="entry name" value="Immune_Resp_Modulators"/>
</dbReference>
<reference evidence="4 5" key="1">
    <citation type="journal article" date="2018" name="Nat. Ecol. Evol.">
        <title>Shark genomes provide insights into elasmobranch evolution and the origin of vertebrates.</title>
        <authorList>
            <person name="Hara Y"/>
            <person name="Yamaguchi K"/>
            <person name="Onimaru K"/>
            <person name="Kadota M"/>
            <person name="Koyanagi M"/>
            <person name="Keeley SD"/>
            <person name="Tatsumi K"/>
            <person name="Tanaka K"/>
            <person name="Motone F"/>
            <person name="Kageyama Y"/>
            <person name="Nozu R"/>
            <person name="Adachi N"/>
            <person name="Nishimura O"/>
            <person name="Nakagawa R"/>
            <person name="Tanegashima C"/>
            <person name="Kiyatake I"/>
            <person name="Matsumoto R"/>
            <person name="Murakumo K"/>
            <person name="Nishida K"/>
            <person name="Terakita A"/>
            <person name="Kuratani S"/>
            <person name="Sato K"/>
            <person name="Hyodo S Kuraku.S."/>
        </authorList>
    </citation>
    <scope>NUCLEOTIDE SEQUENCE [LARGE SCALE GENOMIC DNA]</scope>
</reference>
<accession>A0A401TNX1</accession>
<dbReference type="EMBL" id="BEZZ01138994">
    <property type="protein sequence ID" value="GCC44312.1"/>
    <property type="molecule type" value="Genomic_DNA"/>
</dbReference>
<evidence type="ECO:0000256" key="2">
    <source>
        <dbReference type="ARBA" id="ARBA00023319"/>
    </source>
</evidence>
<dbReference type="PANTHER" id="PTHR23411">
    <property type="entry name" value="TAPASIN"/>
    <property type="match status" value="1"/>
</dbReference>
<comment type="caution">
    <text evidence="4">The sequence shown here is derived from an EMBL/GenBank/DDBJ whole genome shotgun (WGS) entry which is preliminary data.</text>
</comment>
<dbReference type="InterPro" id="IPR003597">
    <property type="entry name" value="Ig_C1-set"/>
</dbReference>
<keyword evidence="5" id="KW-1185">Reference proteome</keyword>
<dbReference type="Proteomes" id="UP000287033">
    <property type="component" value="Unassembled WGS sequence"/>
</dbReference>
<dbReference type="InterPro" id="IPR036179">
    <property type="entry name" value="Ig-like_dom_sf"/>
</dbReference>
<evidence type="ECO:0000313" key="5">
    <source>
        <dbReference type="Proteomes" id="UP000287033"/>
    </source>
</evidence>
<keyword evidence="1" id="KW-0325">Glycoprotein</keyword>
<dbReference type="SMART" id="SM00407">
    <property type="entry name" value="IGc1"/>
    <property type="match status" value="1"/>
</dbReference>
<proteinExistence type="predicted"/>
<dbReference type="InterPro" id="IPR003006">
    <property type="entry name" value="Ig/MHC_CS"/>
</dbReference>
<sequence length="129" mass="14284">EMLLEPSVSIQLPPTEDVAAQSFLSLTCIVRGFSPREIFVKWTKNDKPVNPSNYKNTEVMSESENTSFFMYSLLSITAEEWASGAYYSCVVGHEAIPLKIINRTVDKSSGKPSLVNISLALMDTVNSCQ</sequence>
<dbReference type="AlphaFoldDB" id="A0A401TNX1"/>
<gene>
    <name evidence="4" type="ORF">chiPu_0028748</name>
</gene>
<dbReference type="InterPro" id="IPR007110">
    <property type="entry name" value="Ig-like_dom"/>
</dbReference>
<dbReference type="Gene3D" id="2.60.40.10">
    <property type="entry name" value="Immunoglobulins"/>
    <property type="match status" value="1"/>
</dbReference>
<dbReference type="CDD" id="cd05768">
    <property type="entry name" value="IgC1_CH3_IgAGD_CH4_IgAEM"/>
    <property type="match status" value="1"/>
</dbReference>
<dbReference type="FunFam" id="2.60.40.10:FF:000463">
    <property type="entry name" value="Immunoglobulin heavy constant gamma 1"/>
    <property type="match status" value="1"/>
</dbReference>
<feature type="non-terminal residue" evidence="4">
    <location>
        <position position="1"/>
    </location>
</feature>
<organism evidence="4 5">
    <name type="scientific">Chiloscyllium punctatum</name>
    <name type="common">Brownbanded bambooshark</name>
    <name type="synonym">Hemiscyllium punctatum</name>
    <dbReference type="NCBI Taxonomy" id="137246"/>
    <lineage>
        <taxon>Eukaryota</taxon>
        <taxon>Metazoa</taxon>
        <taxon>Chordata</taxon>
        <taxon>Craniata</taxon>
        <taxon>Vertebrata</taxon>
        <taxon>Chondrichthyes</taxon>
        <taxon>Elasmobranchii</taxon>
        <taxon>Galeomorphii</taxon>
        <taxon>Galeoidea</taxon>
        <taxon>Orectolobiformes</taxon>
        <taxon>Hemiscylliidae</taxon>
        <taxon>Chiloscyllium</taxon>
    </lineage>
</organism>
<dbReference type="OrthoDB" id="9944186at2759"/>
<feature type="domain" description="Ig-like" evidence="3">
    <location>
        <begin position="6"/>
        <end position="106"/>
    </location>
</feature>
<dbReference type="PROSITE" id="PS50835">
    <property type="entry name" value="IG_LIKE"/>
    <property type="match status" value="1"/>
</dbReference>
<name>A0A401TNX1_CHIPU</name>
<evidence type="ECO:0000259" key="3">
    <source>
        <dbReference type="PROSITE" id="PS50835"/>
    </source>
</evidence>
<dbReference type="PROSITE" id="PS00290">
    <property type="entry name" value="IG_MHC"/>
    <property type="match status" value="1"/>
</dbReference>
<evidence type="ECO:0000313" key="4">
    <source>
        <dbReference type="EMBL" id="GCC44312.1"/>
    </source>
</evidence>